<dbReference type="InterPro" id="IPR004716">
    <property type="entry name" value="PTS_IIA_glucitol/sorbitol-sp"/>
</dbReference>
<dbReference type="GO" id="GO:0009401">
    <property type="term" value="P:phosphoenolpyruvate-dependent sugar phosphotransferase system"/>
    <property type="evidence" value="ECO:0007669"/>
    <property type="project" value="InterPro"/>
</dbReference>
<keyword evidence="3" id="KW-1185">Reference proteome</keyword>
<dbReference type="PANTHER" id="PTHR40398:SF1">
    <property type="entry name" value="PTS SYSTEM GLUCITOL_SORBITOL-SPECIFIC EIIA COMPONENT"/>
    <property type="match status" value="1"/>
</dbReference>
<dbReference type="PANTHER" id="PTHR40398">
    <property type="entry name" value="PTS SYSTEM GLUCITOL/SORBITOL-SPECIFIC EIIA COMPONENT"/>
    <property type="match status" value="1"/>
</dbReference>
<sequence>MYKSIVKEIGELALSFEEEKIMILFGPQAPEGLREVAVIHEVEEDQAESAIKEGSILQIDEQEFTITAVGSLANNNLKELGHISIYFSDPTEEVLPGAVFASPHVLPQIKDGSVIEFKA</sequence>
<organism evidence="2 3">
    <name type="scientific">Metabacillus arenae</name>
    <dbReference type="NCBI Taxonomy" id="2771434"/>
    <lineage>
        <taxon>Bacteria</taxon>
        <taxon>Bacillati</taxon>
        <taxon>Bacillota</taxon>
        <taxon>Bacilli</taxon>
        <taxon>Bacillales</taxon>
        <taxon>Bacillaceae</taxon>
        <taxon>Metabacillus</taxon>
    </lineage>
</organism>
<comment type="caution">
    <text evidence="2">The sequence shown here is derived from an EMBL/GenBank/DDBJ whole genome shotgun (WGS) entry which is preliminary data.</text>
</comment>
<dbReference type="GO" id="GO:0016301">
    <property type="term" value="F:kinase activity"/>
    <property type="evidence" value="ECO:0007669"/>
    <property type="project" value="TreeGrafter"/>
</dbReference>
<name>A0A926S0W1_9BACI</name>
<dbReference type="SUPFAM" id="SSF141530">
    <property type="entry name" value="PTSIIA/GutA-like"/>
    <property type="match status" value="1"/>
</dbReference>
<reference evidence="2" key="1">
    <citation type="submission" date="2020-09" db="EMBL/GenBank/DDBJ databases">
        <title>A novel bacterium of genus Bacillus, isolated from South China Sea.</title>
        <authorList>
            <person name="Huang H."/>
            <person name="Mo K."/>
            <person name="Hu Y."/>
        </authorList>
    </citation>
    <scope>NUCLEOTIDE SEQUENCE</scope>
    <source>
        <strain evidence="2">IB182487</strain>
    </source>
</reference>
<dbReference type="PROSITE" id="PS51097">
    <property type="entry name" value="PTS_EIIA_TYPE_5"/>
    <property type="match status" value="1"/>
</dbReference>
<dbReference type="RefSeq" id="WP_191158016.1">
    <property type="nucleotide sequence ID" value="NZ_JACXAI010000009.1"/>
</dbReference>
<dbReference type="Pfam" id="PF03829">
    <property type="entry name" value="PTSIIA_gutA"/>
    <property type="match status" value="1"/>
</dbReference>
<dbReference type="EMBL" id="JACXAI010000009">
    <property type="protein sequence ID" value="MBD1380419.1"/>
    <property type="molecule type" value="Genomic_DNA"/>
</dbReference>
<evidence type="ECO:0000313" key="2">
    <source>
        <dbReference type="EMBL" id="MBD1380419.1"/>
    </source>
</evidence>
<dbReference type="GO" id="GO:0005737">
    <property type="term" value="C:cytoplasm"/>
    <property type="evidence" value="ECO:0007669"/>
    <property type="project" value="InterPro"/>
</dbReference>
<gene>
    <name evidence="2" type="ORF">IC621_09270</name>
</gene>
<dbReference type="Gene3D" id="2.40.33.40">
    <property type="entry name" value="Phosphotransferase system, glucitol/sorbitol-specific IIA component"/>
    <property type="match status" value="1"/>
</dbReference>
<dbReference type="Proteomes" id="UP000626844">
    <property type="component" value="Unassembled WGS sequence"/>
</dbReference>
<dbReference type="InterPro" id="IPR036665">
    <property type="entry name" value="PTS_IIA_glucitol/sorbitol_sf"/>
</dbReference>
<accession>A0A926S0W1</accession>
<dbReference type="AlphaFoldDB" id="A0A926S0W1"/>
<dbReference type="GO" id="GO:0008982">
    <property type="term" value="F:protein-N(PI)-phosphohistidine-sugar phosphotransferase activity"/>
    <property type="evidence" value="ECO:0007669"/>
    <property type="project" value="InterPro"/>
</dbReference>
<protein>
    <submittedName>
        <fullName evidence="2">PTS glucitol/sorbitol transporter subunit IIA</fullName>
    </submittedName>
</protein>
<proteinExistence type="predicted"/>
<feature type="modified residue" description="Phosphohistidine; by HPr" evidence="1">
    <location>
        <position position="40"/>
    </location>
</feature>
<evidence type="ECO:0000256" key="1">
    <source>
        <dbReference type="PROSITE-ProRule" id="PRU00420"/>
    </source>
</evidence>
<evidence type="ECO:0000313" key="3">
    <source>
        <dbReference type="Proteomes" id="UP000626844"/>
    </source>
</evidence>